<dbReference type="EC" id="2.7.7.9" evidence="2 6"/>
<dbReference type="eggNOG" id="arCOG00665">
    <property type="taxonomic scope" value="Archaea"/>
</dbReference>
<proteinExistence type="inferred from homology"/>
<evidence type="ECO:0000259" key="7">
    <source>
        <dbReference type="Pfam" id="PF00483"/>
    </source>
</evidence>
<dbReference type="GO" id="GO:0003983">
    <property type="term" value="F:UTP:glucose-1-phosphate uridylyltransferase activity"/>
    <property type="evidence" value="ECO:0007669"/>
    <property type="project" value="UniProtKB-EC"/>
</dbReference>
<dbReference type="SUPFAM" id="SSF53448">
    <property type="entry name" value="Nucleotide-diphospho-sugar transferases"/>
    <property type="match status" value="1"/>
</dbReference>
<dbReference type="PANTHER" id="PTHR43197:SF1">
    <property type="entry name" value="UTP--GLUCOSE-1-PHOSPHATE URIDYLYLTRANSFERASE"/>
    <property type="match status" value="1"/>
</dbReference>
<evidence type="ECO:0000256" key="3">
    <source>
        <dbReference type="ARBA" id="ARBA00022679"/>
    </source>
</evidence>
<evidence type="ECO:0000313" key="9">
    <source>
        <dbReference type="Proteomes" id="UP000002063"/>
    </source>
</evidence>
<dbReference type="AlphaFoldDB" id="C9RI61"/>
<dbReference type="GO" id="GO:0006011">
    <property type="term" value="P:UDP-alpha-D-glucose metabolic process"/>
    <property type="evidence" value="ECO:0007669"/>
    <property type="project" value="InterPro"/>
</dbReference>
<dbReference type="Pfam" id="PF00483">
    <property type="entry name" value="NTP_transferase"/>
    <property type="match status" value="1"/>
</dbReference>
<dbReference type="InterPro" id="IPR005771">
    <property type="entry name" value="GalU_uridylyltTrfase_bac/arc"/>
</dbReference>
<dbReference type="Proteomes" id="UP000002063">
    <property type="component" value="Chromosome"/>
</dbReference>
<sequence length="284" mass="32071">MVKKAVIPVAGFGTRLLPITKAQPKEMLPVVNKPIVQYVVEDLVDVGIKDILFITGKGKQAIENHFDVNYELECKLEKSGKLDLLKIIKEIDNLGNIFYVRQKEQKGLGDAVLYGEEFVGDEYFIAMVGDTIYSKNIVKDLIKVHKKYGCSVIALERVPMEDVHKYGVIDGEEVEEGIYKINNMVEKPNIEEAPSNLIITGAYLLSPKIFEKIKETPVGRGGEVQITDAMNLLLKEEDILGVEISCKRYDIGDVFGWLKANVEIGVEKFPEFREFLKNFVEKLE</sequence>
<keyword evidence="9" id="KW-1185">Reference proteome</keyword>
<evidence type="ECO:0000256" key="2">
    <source>
        <dbReference type="ARBA" id="ARBA00012415"/>
    </source>
</evidence>
<comment type="catalytic activity">
    <reaction evidence="5 6">
        <text>alpha-D-glucose 1-phosphate + UTP + H(+) = UDP-alpha-D-glucose + diphosphate</text>
        <dbReference type="Rhea" id="RHEA:19889"/>
        <dbReference type="ChEBI" id="CHEBI:15378"/>
        <dbReference type="ChEBI" id="CHEBI:33019"/>
        <dbReference type="ChEBI" id="CHEBI:46398"/>
        <dbReference type="ChEBI" id="CHEBI:58601"/>
        <dbReference type="ChEBI" id="CHEBI:58885"/>
        <dbReference type="EC" id="2.7.7.9"/>
    </reaction>
</comment>
<dbReference type="InterPro" id="IPR005835">
    <property type="entry name" value="NTP_transferase_dom"/>
</dbReference>
<evidence type="ECO:0000256" key="6">
    <source>
        <dbReference type="RuleBase" id="RU361259"/>
    </source>
</evidence>
<organism evidence="8 9">
    <name type="scientific">Methanocaldococcus vulcanius (strain ATCC 700851 / DSM 12094 / M7)</name>
    <name type="common">Methanococcus vulcanius</name>
    <dbReference type="NCBI Taxonomy" id="579137"/>
    <lineage>
        <taxon>Archaea</taxon>
        <taxon>Methanobacteriati</taxon>
        <taxon>Methanobacteriota</taxon>
        <taxon>Methanomada group</taxon>
        <taxon>Methanococci</taxon>
        <taxon>Methanococcales</taxon>
        <taxon>Methanocaldococcaceae</taxon>
        <taxon>Methanocaldococcus</taxon>
    </lineage>
</organism>
<evidence type="ECO:0000256" key="1">
    <source>
        <dbReference type="ARBA" id="ARBA00006890"/>
    </source>
</evidence>
<dbReference type="STRING" id="579137.Metvu_1410"/>
<dbReference type="CDD" id="cd02541">
    <property type="entry name" value="UGPase_prokaryotic"/>
    <property type="match status" value="1"/>
</dbReference>
<protein>
    <recommendedName>
        <fullName evidence="2 6">UTP--glucose-1-phosphate uridylyltransferase</fullName>
        <ecNumber evidence="2 6">2.7.7.9</ecNumber>
    </recommendedName>
    <alternativeName>
        <fullName evidence="6">UDP-glucose pyrophosphorylase</fullName>
    </alternativeName>
</protein>
<keyword evidence="4 6" id="KW-0548">Nucleotidyltransferase</keyword>
<dbReference type="OrthoDB" id="15372at2157"/>
<dbReference type="NCBIfam" id="TIGR01099">
    <property type="entry name" value="galU"/>
    <property type="match status" value="1"/>
</dbReference>
<dbReference type="GeneID" id="8513753"/>
<accession>C9RI61</accession>
<evidence type="ECO:0000256" key="5">
    <source>
        <dbReference type="ARBA" id="ARBA00048128"/>
    </source>
</evidence>
<dbReference type="RefSeq" id="WP_015733482.1">
    <property type="nucleotide sequence ID" value="NC_013407.1"/>
</dbReference>
<comment type="similarity">
    <text evidence="1 6">Belongs to the UDPGP type 2 family.</text>
</comment>
<dbReference type="HOGENOM" id="CLU_029499_1_0_2"/>
<keyword evidence="3 6" id="KW-0808">Transferase</keyword>
<dbReference type="Gene3D" id="3.90.550.10">
    <property type="entry name" value="Spore Coat Polysaccharide Biosynthesis Protein SpsA, Chain A"/>
    <property type="match status" value="1"/>
</dbReference>
<evidence type="ECO:0000313" key="8">
    <source>
        <dbReference type="EMBL" id="ACX73263.1"/>
    </source>
</evidence>
<name>C9RI61_METVM</name>
<dbReference type="KEGG" id="mvu:Metvu_1410"/>
<evidence type="ECO:0000256" key="4">
    <source>
        <dbReference type="ARBA" id="ARBA00022695"/>
    </source>
</evidence>
<dbReference type="EMBL" id="CP001787">
    <property type="protein sequence ID" value="ACX73263.1"/>
    <property type="molecule type" value="Genomic_DNA"/>
</dbReference>
<reference evidence="8" key="1">
    <citation type="submission" date="2009-10" db="EMBL/GenBank/DDBJ databases">
        <title>Complete sequence of chromosome of Methanocaldococcus vulcanius M7.</title>
        <authorList>
            <consortium name="US DOE Joint Genome Institute"/>
            <person name="Lucas S."/>
            <person name="Copeland A."/>
            <person name="Lapidus A."/>
            <person name="Glavina del Rio T."/>
            <person name="Dalin E."/>
            <person name="Tice H."/>
            <person name="Bruce D."/>
            <person name="Goodwin L."/>
            <person name="Pitluck S."/>
            <person name="Lcollab F.I."/>
            <person name="Brettin T."/>
            <person name="Detter J.C."/>
            <person name="Han C."/>
            <person name="Tapia R."/>
            <person name="Kuske C.R."/>
            <person name="Schmutz J."/>
            <person name="Larimer F."/>
            <person name="Land M."/>
            <person name="Hauser L."/>
            <person name="Kyrpides N."/>
            <person name="Ovchinikova G."/>
            <person name="Sieprawska-Lupa M."/>
            <person name="Whitman W.B."/>
            <person name="Woyke T."/>
        </authorList>
    </citation>
    <scope>NUCLEOTIDE SEQUENCE [LARGE SCALE GENOMIC DNA]</scope>
    <source>
        <strain evidence="8">M7</strain>
    </source>
</reference>
<feature type="domain" description="Nucleotidyl transferase" evidence="7">
    <location>
        <begin position="4"/>
        <end position="262"/>
    </location>
</feature>
<gene>
    <name evidence="8" type="ordered locus">Metvu_1410</name>
</gene>
<dbReference type="PANTHER" id="PTHR43197">
    <property type="entry name" value="UTP--GLUCOSE-1-PHOSPHATE URIDYLYLTRANSFERASE"/>
    <property type="match status" value="1"/>
</dbReference>
<dbReference type="InterPro" id="IPR029044">
    <property type="entry name" value="Nucleotide-diphossugar_trans"/>
</dbReference>